<dbReference type="InterPro" id="IPR010384">
    <property type="entry name" value="MtfA_fam"/>
</dbReference>
<keyword evidence="2" id="KW-1185">Reference proteome</keyword>
<gene>
    <name evidence="1" type="ORF">KDM92_00245</name>
</gene>
<dbReference type="RefSeq" id="WP_212682487.1">
    <property type="nucleotide sequence ID" value="NZ_JAGSPM010000001.1"/>
</dbReference>
<dbReference type="PANTHER" id="PTHR30164:SF2">
    <property type="entry name" value="PROTEIN MTFA"/>
    <property type="match status" value="1"/>
</dbReference>
<sequence length="268" mass="30749">MWYLAFIVIALILGFFVLPQLRLRYVLTRAFPSTYSKILRQNLLGYSRMPTDLQMQLKRRIRQFLFEKTFVGCGGLEINDEIRVTIAARACLLLLNREMDVYPKLSHILVYPSAFIAPRQQMAAGGIVTHTNQTLSGESWSDGRVILAWDQVINNPHNEEMGQDVVIHEFAHQLDSEDGSVNGAPSLASTIAYRNWSQVMTQEFDNLQRAIERNEMTIIDPYGATNPAEFFAVSTEAFFKKSHELAYYHASLFALLKAYYRVDPREWS</sequence>
<dbReference type="Proteomes" id="UP000680158">
    <property type="component" value="Unassembled WGS sequence"/>
</dbReference>
<proteinExistence type="predicted"/>
<dbReference type="InterPro" id="IPR042252">
    <property type="entry name" value="MtfA_N"/>
</dbReference>
<comment type="caution">
    <text evidence="1">The sequence shown here is derived from an EMBL/GenBank/DDBJ whole genome shotgun (WGS) entry which is preliminary data.</text>
</comment>
<dbReference type="Pfam" id="PF06167">
    <property type="entry name" value="Peptidase_M90"/>
    <property type="match status" value="1"/>
</dbReference>
<evidence type="ECO:0000313" key="1">
    <source>
        <dbReference type="EMBL" id="MBR7744993.1"/>
    </source>
</evidence>
<dbReference type="InterPro" id="IPR024079">
    <property type="entry name" value="MetalloPept_cat_dom_sf"/>
</dbReference>
<evidence type="ECO:0000313" key="2">
    <source>
        <dbReference type="Proteomes" id="UP000680158"/>
    </source>
</evidence>
<organism evidence="1 2">
    <name type="scientific">Undibacterium baiyunense</name>
    <dbReference type="NCBI Taxonomy" id="2828731"/>
    <lineage>
        <taxon>Bacteria</taxon>
        <taxon>Pseudomonadati</taxon>
        <taxon>Pseudomonadota</taxon>
        <taxon>Betaproteobacteria</taxon>
        <taxon>Burkholderiales</taxon>
        <taxon>Oxalobacteraceae</taxon>
        <taxon>Undibacterium</taxon>
    </lineage>
</organism>
<dbReference type="GO" id="GO:0004177">
    <property type="term" value="F:aminopeptidase activity"/>
    <property type="evidence" value="ECO:0007669"/>
    <property type="project" value="TreeGrafter"/>
</dbReference>
<name>A0A941DC89_9BURK</name>
<dbReference type="SUPFAM" id="SSF55486">
    <property type="entry name" value="Metalloproteases ('zincins'), catalytic domain"/>
    <property type="match status" value="1"/>
</dbReference>
<dbReference type="Gene3D" id="1.10.472.150">
    <property type="entry name" value="Glucose-regulated metallo-peptidase M90, N-terminal domain"/>
    <property type="match status" value="1"/>
</dbReference>
<dbReference type="CDD" id="cd20169">
    <property type="entry name" value="Peptidase_M90_mtfA"/>
    <property type="match status" value="1"/>
</dbReference>
<dbReference type="GO" id="GO:0008237">
    <property type="term" value="F:metallopeptidase activity"/>
    <property type="evidence" value="ECO:0007669"/>
    <property type="project" value="InterPro"/>
</dbReference>
<reference evidence="1 2" key="1">
    <citation type="submission" date="2021-04" db="EMBL/GenBank/DDBJ databases">
        <title>novel species isolated from subtropical streams in China.</title>
        <authorList>
            <person name="Lu H."/>
        </authorList>
    </citation>
    <scope>NUCLEOTIDE SEQUENCE [LARGE SCALE GENOMIC DNA]</scope>
    <source>
        <strain evidence="1 2">BYS107W</strain>
    </source>
</reference>
<dbReference type="GO" id="GO:0005829">
    <property type="term" value="C:cytosol"/>
    <property type="evidence" value="ECO:0007669"/>
    <property type="project" value="TreeGrafter"/>
</dbReference>
<dbReference type="EMBL" id="JAGSPM010000001">
    <property type="protein sequence ID" value="MBR7744993.1"/>
    <property type="molecule type" value="Genomic_DNA"/>
</dbReference>
<dbReference type="AlphaFoldDB" id="A0A941DC89"/>
<protein>
    <submittedName>
        <fullName evidence="1">Zinc-dependent peptidase</fullName>
    </submittedName>
</protein>
<dbReference type="PANTHER" id="PTHR30164">
    <property type="entry name" value="MTFA PEPTIDASE"/>
    <property type="match status" value="1"/>
</dbReference>
<dbReference type="Gene3D" id="3.40.390.10">
    <property type="entry name" value="Collagenase (Catalytic Domain)"/>
    <property type="match status" value="1"/>
</dbReference>
<accession>A0A941DC89</accession>